<evidence type="ECO:0000256" key="2">
    <source>
        <dbReference type="ARBA" id="ARBA00022475"/>
    </source>
</evidence>
<keyword evidence="6" id="KW-0297">G-protein coupled receptor</keyword>
<dbReference type="FunFam" id="3.40.50.2300:FF:000063">
    <property type="entry name" value="Gamma-aminobutyric acid type B receptor subunit"/>
    <property type="match status" value="1"/>
</dbReference>
<feature type="domain" description="Receptor ligand binding region" evidence="13">
    <location>
        <begin position="65"/>
        <end position="396"/>
    </location>
</feature>
<evidence type="ECO:0000256" key="12">
    <source>
        <dbReference type="SAM" id="SignalP"/>
    </source>
</evidence>
<evidence type="ECO:0000259" key="13">
    <source>
        <dbReference type="Pfam" id="PF01094"/>
    </source>
</evidence>
<gene>
    <name evidence="14" type="ORF">DGYR_LOCUS4828</name>
</gene>
<evidence type="ECO:0000256" key="1">
    <source>
        <dbReference type="ARBA" id="ARBA00004651"/>
    </source>
</evidence>
<evidence type="ECO:0000256" key="5">
    <source>
        <dbReference type="ARBA" id="ARBA00022989"/>
    </source>
</evidence>
<comment type="subcellular location">
    <subcellularLocation>
        <location evidence="1">Cell membrane</location>
        <topology evidence="1">Multi-pass membrane protein</topology>
    </subcellularLocation>
</comment>
<keyword evidence="4 12" id="KW-0732">Signal</keyword>
<evidence type="ECO:0000313" key="15">
    <source>
        <dbReference type="Proteomes" id="UP000549394"/>
    </source>
</evidence>
<dbReference type="GO" id="GO:0038039">
    <property type="term" value="C:G protein-coupled receptor heterodimeric complex"/>
    <property type="evidence" value="ECO:0007669"/>
    <property type="project" value="TreeGrafter"/>
</dbReference>
<dbReference type="GO" id="GO:0004965">
    <property type="term" value="F:G protein-coupled GABA receptor activity"/>
    <property type="evidence" value="ECO:0007669"/>
    <property type="project" value="InterPro"/>
</dbReference>
<dbReference type="SUPFAM" id="SSF53822">
    <property type="entry name" value="Periplasmic binding protein-like I"/>
    <property type="match status" value="1"/>
</dbReference>
<evidence type="ECO:0000256" key="8">
    <source>
        <dbReference type="ARBA" id="ARBA00023170"/>
    </source>
</evidence>
<dbReference type="PRINTS" id="PR00248">
    <property type="entry name" value="GPCRMGR"/>
</dbReference>
<evidence type="ECO:0000313" key="14">
    <source>
        <dbReference type="EMBL" id="CAD5116182.1"/>
    </source>
</evidence>
<reference evidence="14 15" key="1">
    <citation type="submission" date="2020-08" db="EMBL/GenBank/DDBJ databases">
        <authorList>
            <person name="Hejnol A."/>
        </authorList>
    </citation>
    <scope>NUCLEOTIDE SEQUENCE [LARGE SCALE GENOMIC DNA]</scope>
</reference>
<evidence type="ECO:0000256" key="3">
    <source>
        <dbReference type="ARBA" id="ARBA00022692"/>
    </source>
</evidence>
<feature type="chain" id="PRO_5029843608" description="Gamma-aminobutyric acid type B receptor subunit 2" evidence="12">
    <location>
        <begin position="25"/>
        <end position="509"/>
    </location>
</feature>
<dbReference type="CDD" id="cd06366">
    <property type="entry name" value="PBP1_GABAb_receptor"/>
    <property type="match status" value="1"/>
</dbReference>
<evidence type="ECO:0000256" key="9">
    <source>
        <dbReference type="ARBA" id="ARBA00023180"/>
    </source>
</evidence>
<accession>A0A7I8VIR5</accession>
<keyword evidence="5" id="KW-1133">Transmembrane helix</keyword>
<proteinExistence type="predicted"/>
<dbReference type="InterPro" id="IPR000337">
    <property type="entry name" value="GPCR_3"/>
</dbReference>
<dbReference type="EMBL" id="CAJFCJ010000006">
    <property type="protein sequence ID" value="CAD5116182.1"/>
    <property type="molecule type" value="Genomic_DNA"/>
</dbReference>
<organism evidence="14 15">
    <name type="scientific">Dimorphilus gyrociliatus</name>
    <dbReference type="NCBI Taxonomy" id="2664684"/>
    <lineage>
        <taxon>Eukaryota</taxon>
        <taxon>Metazoa</taxon>
        <taxon>Spiralia</taxon>
        <taxon>Lophotrochozoa</taxon>
        <taxon>Annelida</taxon>
        <taxon>Polychaeta</taxon>
        <taxon>Polychaeta incertae sedis</taxon>
        <taxon>Dinophilidae</taxon>
        <taxon>Dimorphilus</taxon>
    </lineage>
</organism>
<sequence>MFVNGLLIRSQYVLFLIIFELTSRRKSPWCTSANGVNTTINGILEVNIAGLFELENSTIRPEFVAAGLAIQQVNKKGFIPGVRLSLFANDTKCDAGRGADAFYDFIYRKPKLMFLVGTKCSEVAKTLAEIVPYWNLLFISYGAISPALSDREKYPTFFRTATVDSSHNDARIQFFKSLNWNTFATIHEDQELYSLAINDLSRALEKANMTVERATTFRGTGSDVRVKMNILKEADARIIIGSFQEDAARQVFCEAYKLRMYSPRYVWILHGWYTENWWTSSKGTSCTDEELAVAVDGYISVDSVSVFRDGQTTYESISGLTPDKFDEILSSRTNQSGLIYASLAFDAIWTLAYALRKYQLSERHLPKLDMFNYKGEEGFNIFKSLSEILANLEFAGVSVSLLIYSIFPPNFLSYNSITRNGAVALGVHARKIAQPNMTLCRRSGYSYFRQGPVSFHGPDRQGISVLEQNQHSHMRTIALFYPEKNRLDLHCKSCKEIYWKNGKVNKSTI</sequence>
<evidence type="ECO:0000256" key="6">
    <source>
        <dbReference type="ARBA" id="ARBA00023040"/>
    </source>
</evidence>
<dbReference type="FunFam" id="3.40.50.2300:FF:000751">
    <property type="match status" value="1"/>
</dbReference>
<keyword evidence="9" id="KW-0325">Glycoprotein</keyword>
<dbReference type="GO" id="GO:0007214">
    <property type="term" value="P:gamma-aminobutyric acid signaling pathway"/>
    <property type="evidence" value="ECO:0007669"/>
    <property type="project" value="TreeGrafter"/>
</dbReference>
<dbReference type="PRINTS" id="PR01177">
    <property type="entry name" value="GABAB1RECPTR"/>
</dbReference>
<keyword evidence="7" id="KW-0472">Membrane</keyword>
<dbReference type="PRINTS" id="PR01176">
    <property type="entry name" value="GABABRECEPTR"/>
</dbReference>
<dbReference type="InterPro" id="IPR028082">
    <property type="entry name" value="Peripla_BP_I"/>
</dbReference>
<name>A0A7I8VIR5_9ANNE</name>
<keyword evidence="3" id="KW-0812">Transmembrane</keyword>
<comment type="caution">
    <text evidence="14">The sequence shown here is derived from an EMBL/GenBank/DDBJ whole genome shotgun (WGS) entry which is preliminary data.</text>
</comment>
<keyword evidence="2" id="KW-1003">Cell membrane</keyword>
<dbReference type="PANTHER" id="PTHR10519">
    <property type="entry name" value="GABA-B RECEPTOR"/>
    <property type="match status" value="1"/>
</dbReference>
<evidence type="ECO:0000256" key="10">
    <source>
        <dbReference type="ARBA" id="ARBA00023224"/>
    </source>
</evidence>
<evidence type="ECO:0000256" key="4">
    <source>
        <dbReference type="ARBA" id="ARBA00022729"/>
    </source>
</evidence>
<keyword evidence="8" id="KW-0675">Receptor</keyword>
<dbReference type="InterPro" id="IPR001828">
    <property type="entry name" value="ANF_lig-bd_rcpt"/>
</dbReference>
<dbReference type="AlphaFoldDB" id="A0A7I8VIR5"/>
<keyword evidence="10" id="KW-0807">Transducer</keyword>
<dbReference type="Proteomes" id="UP000549394">
    <property type="component" value="Unassembled WGS sequence"/>
</dbReference>
<evidence type="ECO:0000256" key="11">
    <source>
        <dbReference type="ARBA" id="ARBA00073785"/>
    </source>
</evidence>
<protein>
    <recommendedName>
        <fullName evidence="11">Gamma-aminobutyric acid type B receptor subunit 2</fullName>
    </recommendedName>
</protein>
<dbReference type="Gene3D" id="3.40.50.2300">
    <property type="match status" value="2"/>
</dbReference>
<dbReference type="Pfam" id="PF01094">
    <property type="entry name" value="ANF_receptor"/>
    <property type="match status" value="1"/>
</dbReference>
<evidence type="ECO:0000256" key="7">
    <source>
        <dbReference type="ARBA" id="ARBA00023136"/>
    </source>
</evidence>
<dbReference type="InterPro" id="IPR002455">
    <property type="entry name" value="GPCR3_GABA-B"/>
</dbReference>
<keyword evidence="15" id="KW-1185">Reference proteome</keyword>
<dbReference type="PANTHER" id="PTHR10519:SF46">
    <property type="entry name" value="METABOTROPIC GABA-B RECEPTOR SUBTYPE 3, ISOFORM A"/>
    <property type="match status" value="1"/>
</dbReference>
<dbReference type="OrthoDB" id="411630at2759"/>
<feature type="signal peptide" evidence="12">
    <location>
        <begin position="1"/>
        <end position="24"/>
    </location>
</feature>